<evidence type="ECO:0000256" key="2">
    <source>
        <dbReference type="ARBA" id="ARBA00022692"/>
    </source>
</evidence>
<protein>
    <submittedName>
        <fullName evidence="6">ABC transporter permease component</fullName>
    </submittedName>
</protein>
<sequence>MNPSYQLLLILISALEITFTKKLLPNLIIIIITILYLMYKNLPARTWWWILAAPIIPGLAILVTIGWFGSHNIMYAWILVSRIYVYILTGTAIVKTHSTLTLTRSLEQNLHLPPKYAYGVLAALNLIPKTIENVQKIKQAATMRGVILNYWSPQLYFKAILTAIHWSDELAQAMESHGFNEVQSRTVSHAIAVKTSDWWLLIGGLIILQLLLIFCPV</sequence>
<evidence type="ECO:0000256" key="3">
    <source>
        <dbReference type="ARBA" id="ARBA00022989"/>
    </source>
</evidence>
<evidence type="ECO:0000256" key="4">
    <source>
        <dbReference type="ARBA" id="ARBA00023136"/>
    </source>
</evidence>
<dbReference type="PATRIC" id="fig|1423749.3.peg.1153"/>
<comment type="caution">
    <text evidence="6">The sequence shown here is derived from an EMBL/GenBank/DDBJ whole genome shotgun (WGS) entry which is preliminary data.</text>
</comment>
<gene>
    <name evidence="6" type="ORF">FC60_GL001130</name>
</gene>
<keyword evidence="4 5" id="KW-0472">Membrane</keyword>
<keyword evidence="2 5" id="KW-0812">Transmembrane</keyword>
<feature type="transmembrane region" description="Helical" evidence="5">
    <location>
        <begin position="74"/>
        <end position="94"/>
    </location>
</feature>
<name>A0A0R1VDN9_9LACO</name>
<feature type="transmembrane region" description="Helical" evidence="5">
    <location>
        <begin position="198"/>
        <end position="214"/>
    </location>
</feature>
<keyword evidence="7" id="KW-1185">Reference proteome</keyword>
<comment type="subcellular location">
    <subcellularLocation>
        <location evidence="1">Membrane</location>
        <topology evidence="1">Multi-pass membrane protein</topology>
    </subcellularLocation>
</comment>
<evidence type="ECO:0000313" key="6">
    <source>
        <dbReference type="EMBL" id="KRM03349.1"/>
    </source>
</evidence>
<dbReference type="RefSeq" id="WP_056936736.1">
    <property type="nucleotide sequence ID" value="NZ_AZFN01000003.1"/>
</dbReference>
<reference evidence="6 7" key="1">
    <citation type="journal article" date="2015" name="Genome Announc.">
        <title>Expanding the biotechnology potential of lactobacilli through comparative genomics of 213 strains and associated genera.</title>
        <authorList>
            <person name="Sun Z."/>
            <person name="Harris H.M."/>
            <person name="McCann A."/>
            <person name="Guo C."/>
            <person name="Argimon S."/>
            <person name="Zhang W."/>
            <person name="Yang X."/>
            <person name="Jeffery I.B."/>
            <person name="Cooney J.C."/>
            <person name="Kagawa T.F."/>
            <person name="Liu W."/>
            <person name="Song Y."/>
            <person name="Salvetti E."/>
            <person name="Wrobel A."/>
            <person name="Rasinkangas P."/>
            <person name="Parkhill J."/>
            <person name="Rea M.C."/>
            <person name="O'Sullivan O."/>
            <person name="Ritari J."/>
            <person name="Douillard F.P."/>
            <person name="Paul Ross R."/>
            <person name="Yang R."/>
            <person name="Briner A.E."/>
            <person name="Felis G.E."/>
            <person name="de Vos W.M."/>
            <person name="Barrangou R."/>
            <person name="Klaenhammer T.R."/>
            <person name="Caufield P.W."/>
            <person name="Cui Y."/>
            <person name="Zhang H."/>
            <person name="O'Toole P.W."/>
        </authorList>
    </citation>
    <scope>NUCLEOTIDE SEQUENCE [LARGE SCALE GENOMIC DNA]</scope>
    <source>
        <strain evidence="6 7">DSM 16045</strain>
    </source>
</reference>
<dbReference type="GO" id="GO:0005886">
    <property type="term" value="C:plasma membrane"/>
    <property type="evidence" value="ECO:0007669"/>
    <property type="project" value="UniProtKB-ARBA"/>
</dbReference>
<dbReference type="CDD" id="cd16914">
    <property type="entry name" value="EcfT"/>
    <property type="match status" value="1"/>
</dbReference>
<dbReference type="InterPro" id="IPR003339">
    <property type="entry name" value="ABC/ECF_trnsptr_transmembrane"/>
</dbReference>
<keyword evidence="3 5" id="KW-1133">Transmembrane helix</keyword>
<dbReference type="EMBL" id="AZFN01000003">
    <property type="protein sequence ID" value="KRM03349.1"/>
    <property type="molecule type" value="Genomic_DNA"/>
</dbReference>
<evidence type="ECO:0000256" key="1">
    <source>
        <dbReference type="ARBA" id="ARBA00004141"/>
    </source>
</evidence>
<dbReference type="AlphaFoldDB" id="A0A0R1VDN9"/>
<evidence type="ECO:0000313" key="7">
    <source>
        <dbReference type="Proteomes" id="UP000051739"/>
    </source>
</evidence>
<dbReference type="Proteomes" id="UP000051739">
    <property type="component" value="Unassembled WGS sequence"/>
</dbReference>
<dbReference type="Pfam" id="PF02361">
    <property type="entry name" value="CbiQ"/>
    <property type="match status" value="1"/>
</dbReference>
<organism evidence="6 7">
    <name type="scientific">Limosilactobacillus gastricus DSM 16045</name>
    <dbReference type="NCBI Taxonomy" id="1423749"/>
    <lineage>
        <taxon>Bacteria</taxon>
        <taxon>Bacillati</taxon>
        <taxon>Bacillota</taxon>
        <taxon>Bacilli</taxon>
        <taxon>Lactobacillales</taxon>
        <taxon>Lactobacillaceae</taxon>
        <taxon>Limosilactobacillus</taxon>
    </lineage>
</organism>
<evidence type="ECO:0000256" key="5">
    <source>
        <dbReference type="SAM" id="Phobius"/>
    </source>
</evidence>
<accession>A0A0R1VDN9</accession>
<proteinExistence type="predicted"/>
<feature type="transmembrane region" description="Helical" evidence="5">
    <location>
        <begin position="46"/>
        <end position="68"/>
    </location>
</feature>
<feature type="transmembrane region" description="Helical" evidence="5">
    <location>
        <begin position="23"/>
        <end position="39"/>
    </location>
</feature>